<evidence type="ECO:0000313" key="2">
    <source>
        <dbReference type="EMBL" id="MBV7390239.1"/>
    </source>
</evidence>
<feature type="domain" description="N-acetyltransferase" evidence="1">
    <location>
        <begin position="8"/>
        <end position="178"/>
    </location>
</feature>
<accession>A0ABS6TBG7</accession>
<evidence type="ECO:0000259" key="1">
    <source>
        <dbReference type="PROSITE" id="PS51186"/>
    </source>
</evidence>
<dbReference type="RefSeq" id="WP_218325288.1">
    <property type="nucleotide sequence ID" value="NZ_JAHUZB010000002.1"/>
</dbReference>
<comment type="caution">
    <text evidence="2">The sequence shown here is derived from an EMBL/GenBank/DDBJ whole genome shotgun (WGS) entry which is preliminary data.</text>
</comment>
<keyword evidence="3" id="KW-1185">Reference proteome</keyword>
<dbReference type="PANTHER" id="PTHR43415:SF4">
    <property type="entry name" value="N-ACETYLTRANSFERASE DOMAIN-CONTAINING PROTEIN"/>
    <property type="match status" value="1"/>
</dbReference>
<organism evidence="2 3">
    <name type="scientific">Enterococcus alishanensis</name>
    <dbReference type="NCBI Taxonomy" id="1303817"/>
    <lineage>
        <taxon>Bacteria</taxon>
        <taxon>Bacillati</taxon>
        <taxon>Bacillota</taxon>
        <taxon>Bacilli</taxon>
        <taxon>Lactobacillales</taxon>
        <taxon>Enterococcaceae</taxon>
        <taxon>Enterococcus</taxon>
    </lineage>
</organism>
<dbReference type="EMBL" id="JAHUZB010000002">
    <property type="protein sequence ID" value="MBV7390239.1"/>
    <property type="molecule type" value="Genomic_DNA"/>
</dbReference>
<reference evidence="2 3" key="1">
    <citation type="submission" date="2021-06" db="EMBL/GenBank/DDBJ databases">
        <title>Enterococcus alishanensis sp. nov., a novel lactic acid bacterium isolated from fresh coffee beans.</title>
        <authorList>
            <person name="Chen Y.-S."/>
        </authorList>
    </citation>
    <scope>NUCLEOTIDE SEQUENCE [LARGE SCALE GENOMIC DNA]</scope>
    <source>
        <strain evidence="2 3">ALS3</strain>
    </source>
</reference>
<sequence>MYLTDNQIEIKSITKKQLFELWSLAYNKSADLSWRKYDDPYIPNPLFLTWETFQTDLAEKMLENPHCGLIYFDKKIIGLVTAYWKDGQLQRWLEVGIVVYDFEFRNHGIGEKSLRLWITYLFQLHLHIQHIGLSTWSGNHSMTQLAKKLKLVEEACIPKVRFYRNNYYDALQYGILKTDWQKINNL</sequence>
<dbReference type="PROSITE" id="PS51186">
    <property type="entry name" value="GNAT"/>
    <property type="match status" value="1"/>
</dbReference>
<proteinExistence type="predicted"/>
<gene>
    <name evidence="2" type="ORF">KUA55_06065</name>
</gene>
<evidence type="ECO:0000313" key="3">
    <source>
        <dbReference type="Proteomes" id="UP000774130"/>
    </source>
</evidence>
<dbReference type="Pfam" id="PF13302">
    <property type="entry name" value="Acetyltransf_3"/>
    <property type="match status" value="1"/>
</dbReference>
<name>A0ABS6TBG7_9ENTE</name>
<protein>
    <submittedName>
        <fullName evidence="2">GNAT family N-acetyltransferase</fullName>
    </submittedName>
</protein>
<dbReference type="PANTHER" id="PTHR43415">
    <property type="entry name" value="SPERMIDINE N(1)-ACETYLTRANSFERASE"/>
    <property type="match status" value="1"/>
</dbReference>
<dbReference type="InterPro" id="IPR000182">
    <property type="entry name" value="GNAT_dom"/>
</dbReference>
<dbReference type="Proteomes" id="UP000774130">
    <property type="component" value="Unassembled WGS sequence"/>
</dbReference>